<sequence length="88" mass="9969">MQLDSMGRISQLKVFGLAYNGPQVTMLCVVQPVNRRSRNARQSWCANSHDTNPGDSRSNIRARPMLGVWAWSSDPRDQHKTENTNSHC</sequence>
<evidence type="ECO:0000313" key="2">
    <source>
        <dbReference type="EMBL" id="GFN88784.1"/>
    </source>
</evidence>
<name>A0AAV3Z0S8_9GAST</name>
<feature type="region of interest" description="Disordered" evidence="1">
    <location>
        <begin position="39"/>
        <end position="60"/>
    </location>
</feature>
<dbReference type="AlphaFoldDB" id="A0AAV3Z0S8"/>
<organism evidence="2 3">
    <name type="scientific">Plakobranchus ocellatus</name>
    <dbReference type="NCBI Taxonomy" id="259542"/>
    <lineage>
        <taxon>Eukaryota</taxon>
        <taxon>Metazoa</taxon>
        <taxon>Spiralia</taxon>
        <taxon>Lophotrochozoa</taxon>
        <taxon>Mollusca</taxon>
        <taxon>Gastropoda</taxon>
        <taxon>Heterobranchia</taxon>
        <taxon>Euthyneura</taxon>
        <taxon>Panpulmonata</taxon>
        <taxon>Sacoglossa</taxon>
        <taxon>Placobranchoidea</taxon>
        <taxon>Plakobranchidae</taxon>
        <taxon>Plakobranchus</taxon>
    </lineage>
</organism>
<keyword evidence="3" id="KW-1185">Reference proteome</keyword>
<evidence type="ECO:0000256" key="1">
    <source>
        <dbReference type="SAM" id="MobiDB-lite"/>
    </source>
</evidence>
<proteinExistence type="predicted"/>
<dbReference type="EMBL" id="BLXT01001882">
    <property type="protein sequence ID" value="GFN88784.1"/>
    <property type="molecule type" value="Genomic_DNA"/>
</dbReference>
<feature type="compositionally biased region" description="Polar residues" evidence="1">
    <location>
        <begin position="40"/>
        <end position="59"/>
    </location>
</feature>
<evidence type="ECO:0000313" key="3">
    <source>
        <dbReference type="Proteomes" id="UP000735302"/>
    </source>
</evidence>
<gene>
    <name evidence="2" type="ORF">PoB_001529000</name>
</gene>
<accession>A0AAV3Z0S8</accession>
<comment type="caution">
    <text evidence="2">The sequence shown here is derived from an EMBL/GenBank/DDBJ whole genome shotgun (WGS) entry which is preliminary data.</text>
</comment>
<protein>
    <submittedName>
        <fullName evidence="2">Uncharacterized protein</fullName>
    </submittedName>
</protein>
<dbReference type="Proteomes" id="UP000735302">
    <property type="component" value="Unassembled WGS sequence"/>
</dbReference>
<reference evidence="2 3" key="1">
    <citation type="journal article" date="2021" name="Elife">
        <title>Chloroplast acquisition without the gene transfer in kleptoplastic sea slugs, Plakobranchus ocellatus.</title>
        <authorList>
            <person name="Maeda T."/>
            <person name="Takahashi S."/>
            <person name="Yoshida T."/>
            <person name="Shimamura S."/>
            <person name="Takaki Y."/>
            <person name="Nagai Y."/>
            <person name="Toyoda A."/>
            <person name="Suzuki Y."/>
            <person name="Arimoto A."/>
            <person name="Ishii H."/>
            <person name="Satoh N."/>
            <person name="Nishiyama T."/>
            <person name="Hasebe M."/>
            <person name="Maruyama T."/>
            <person name="Minagawa J."/>
            <person name="Obokata J."/>
            <person name="Shigenobu S."/>
        </authorList>
    </citation>
    <scope>NUCLEOTIDE SEQUENCE [LARGE SCALE GENOMIC DNA]</scope>
</reference>